<organism evidence="1 2">
    <name type="scientific">Rhodoferax antarcticus ANT.BR</name>
    <dbReference type="NCBI Taxonomy" id="1111071"/>
    <lineage>
        <taxon>Bacteria</taxon>
        <taxon>Pseudomonadati</taxon>
        <taxon>Pseudomonadota</taxon>
        <taxon>Betaproteobacteria</taxon>
        <taxon>Burkholderiales</taxon>
        <taxon>Comamonadaceae</taxon>
        <taxon>Rhodoferax</taxon>
    </lineage>
</organism>
<comment type="caution">
    <text evidence="1">The sequence shown here is derived from an EMBL/GenBank/DDBJ whole genome shotgun (WGS) entry which is preliminary data.</text>
</comment>
<gene>
    <name evidence="1" type="ORF">BLL52_0660</name>
</gene>
<keyword evidence="2" id="KW-1185">Reference proteome</keyword>
<protein>
    <submittedName>
        <fullName evidence="1">Uncharacterized protein</fullName>
    </submittedName>
</protein>
<dbReference type="EMBL" id="MSYM01000006">
    <property type="protein sequence ID" value="OLP08034.1"/>
    <property type="molecule type" value="Genomic_DNA"/>
</dbReference>
<evidence type="ECO:0000313" key="1">
    <source>
        <dbReference type="EMBL" id="OLP08034.1"/>
    </source>
</evidence>
<accession>A0A1Q8YJ13</accession>
<name>A0A1Q8YJ13_9BURK</name>
<dbReference type="AlphaFoldDB" id="A0A1Q8YJ13"/>
<reference evidence="1 2" key="1">
    <citation type="submission" date="2017-01" db="EMBL/GenBank/DDBJ databases">
        <title>Genome sequence of Rhodoferax antarcticus ANT.BR, a psychrophilic purple nonsulfur bacterium from an Antarctic microbial mat.</title>
        <authorList>
            <person name="Baker J."/>
            <person name="Riester C."/>
            <person name="Skinner B."/>
            <person name="Newell A."/>
            <person name="Swingley W."/>
            <person name="Madigan M."/>
            <person name="Jung D."/>
            <person name="Asao M."/>
            <person name="Chen M."/>
            <person name="Loughlin P."/>
            <person name="Pan H."/>
            <person name="Lin S."/>
            <person name="Li N."/>
            <person name="Shaw J."/>
            <person name="Prado M."/>
            <person name="Sherman C."/>
            <person name="Li X."/>
            <person name="Tang J."/>
            <person name="Blankenship R."/>
            <person name="Zhao T."/>
            <person name="Touchman J."/>
            <person name="Sattley M."/>
        </authorList>
    </citation>
    <scope>NUCLEOTIDE SEQUENCE [LARGE SCALE GENOMIC DNA]</scope>
    <source>
        <strain evidence="1 2">ANT.BR</strain>
    </source>
</reference>
<sequence>MVHARLSKIELRNNAVPGYRQMLVLQNFESIEWEKFSQISY</sequence>
<proteinExistence type="predicted"/>
<evidence type="ECO:0000313" key="2">
    <source>
        <dbReference type="Proteomes" id="UP000185911"/>
    </source>
</evidence>
<dbReference type="Proteomes" id="UP000185911">
    <property type="component" value="Unassembled WGS sequence"/>
</dbReference>